<evidence type="ECO:0000313" key="2">
    <source>
        <dbReference type="Proteomes" id="UP000054874"/>
    </source>
</evidence>
<reference evidence="1 2" key="1">
    <citation type="submission" date="2015-11" db="EMBL/GenBank/DDBJ databases">
        <title>Butyribacter intestini gen. nov., sp. nov., a butyric acid-producing bacterium of the family Lachnospiraceae isolated from the human faeces.</title>
        <authorList>
            <person name="Zou Y."/>
            <person name="Xue W."/>
            <person name="Luo G."/>
            <person name="Lv M."/>
        </authorList>
    </citation>
    <scope>NUCLEOTIDE SEQUENCE [LARGE SCALE GENOMIC DNA]</scope>
    <source>
        <strain evidence="1 2">ACET-33324</strain>
    </source>
</reference>
<sequence length="110" mass="12452">MEQTGTNQCLVFVGSMETHVADRMEDYARQNDMNVVDTVFKDDKAIDKLTYYIEREGIICILVRSIWDISTDRETVKSIMKLASDHNISINEENKGFEPATLVWDGGAGC</sequence>
<proteinExistence type="predicted"/>
<keyword evidence="2" id="KW-1185">Reference proteome</keyword>
<organism evidence="1 2">
    <name type="scientific">Acetivibrio ethanolgignens</name>
    <dbReference type="NCBI Taxonomy" id="290052"/>
    <lineage>
        <taxon>Bacteria</taxon>
        <taxon>Bacillati</taxon>
        <taxon>Bacillota</taxon>
        <taxon>Clostridia</taxon>
        <taxon>Eubacteriales</taxon>
        <taxon>Oscillospiraceae</taxon>
        <taxon>Acetivibrio</taxon>
    </lineage>
</organism>
<dbReference type="EMBL" id="LNAM01000035">
    <property type="protein sequence ID" value="KSV60211.1"/>
    <property type="molecule type" value="Genomic_DNA"/>
</dbReference>
<dbReference type="Proteomes" id="UP000054874">
    <property type="component" value="Unassembled WGS sequence"/>
</dbReference>
<dbReference type="STRING" id="290052.ASU35_06545"/>
<gene>
    <name evidence="1" type="ORF">ASU35_06545</name>
</gene>
<protein>
    <submittedName>
        <fullName evidence="1">Uncharacterized protein</fullName>
    </submittedName>
</protein>
<evidence type="ECO:0000313" key="1">
    <source>
        <dbReference type="EMBL" id="KSV60211.1"/>
    </source>
</evidence>
<comment type="caution">
    <text evidence="1">The sequence shown here is derived from an EMBL/GenBank/DDBJ whole genome shotgun (WGS) entry which is preliminary data.</text>
</comment>
<dbReference type="RefSeq" id="WP_058351615.1">
    <property type="nucleotide sequence ID" value="NZ_CABMMD010000035.1"/>
</dbReference>
<dbReference type="AlphaFoldDB" id="A0A0V8QII2"/>
<dbReference type="SUPFAM" id="SSF109755">
    <property type="entry name" value="PhoU-like"/>
    <property type="match status" value="1"/>
</dbReference>
<name>A0A0V8QII2_9FIRM</name>
<accession>A0A0V8QII2</accession>